<evidence type="ECO:0000256" key="4">
    <source>
        <dbReference type="PROSITE-ProRule" id="PRU00175"/>
    </source>
</evidence>
<keyword evidence="1" id="KW-0479">Metal-binding</keyword>
<name>A0A8S1M229_9CILI</name>
<dbReference type="InterPro" id="IPR052788">
    <property type="entry name" value="RING-type_E3_ligase_ATL"/>
</dbReference>
<dbReference type="PANTHER" id="PTHR45798">
    <property type="entry name" value="RING-H2 FINGER PROTEIN ATL61-RELATED-RELATED"/>
    <property type="match status" value="1"/>
</dbReference>
<reference evidence="7" key="1">
    <citation type="submission" date="2021-01" db="EMBL/GenBank/DDBJ databases">
        <authorList>
            <consortium name="Genoscope - CEA"/>
            <person name="William W."/>
        </authorList>
    </citation>
    <scope>NUCLEOTIDE SEQUENCE</scope>
</reference>
<comment type="caution">
    <text evidence="7">The sequence shown here is derived from an EMBL/GenBank/DDBJ whole genome shotgun (WGS) entry which is preliminary data.</text>
</comment>
<sequence length="184" mass="21831">MNIIQVIFLHKVLLYQNQQKIRITYFKESIMKSNLQLDQQSQTLKLQLFKQIILILREEEDDEHEKQEDEPIHKAIIIVISLCLGLLIIGIIVCLCKCLYQRIKQKRIAQVRQFNEIQFQQQNIYLETQCLYNRELEDCPICLMPIPSFLLISTSCNHKFHKVCLALWLQVDKICPTCRMPISQ</sequence>
<organism evidence="7 8">
    <name type="scientific">Paramecium sonneborni</name>
    <dbReference type="NCBI Taxonomy" id="65129"/>
    <lineage>
        <taxon>Eukaryota</taxon>
        <taxon>Sar</taxon>
        <taxon>Alveolata</taxon>
        <taxon>Ciliophora</taxon>
        <taxon>Intramacronucleata</taxon>
        <taxon>Oligohymenophorea</taxon>
        <taxon>Peniculida</taxon>
        <taxon>Parameciidae</taxon>
        <taxon>Paramecium</taxon>
    </lineage>
</organism>
<keyword evidence="8" id="KW-1185">Reference proteome</keyword>
<dbReference type="PANTHER" id="PTHR45798:SF97">
    <property type="entry name" value="ALCOHOL-SENSITIVE RING FINGER PROTEIN 1"/>
    <property type="match status" value="1"/>
</dbReference>
<keyword evidence="5" id="KW-1133">Transmembrane helix</keyword>
<evidence type="ECO:0000256" key="3">
    <source>
        <dbReference type="ARBA" id="ARBA00022833"/>
    </source>
</evidence>
<evidence type="ECO:0000256" key="5">
    <source>
        <dbReference type="SAM" id="Phobius"/>
    </source>
</evidence>
<evidence type="ECO:0000256" key="2">
    <source>
        <dbReference type="ARBA" id="ARBA00022771"/>
    </source>
</evidence>
<dbReference type="SMART" id="SM00184">
    <property type="entry name" value="RING"/>
    <property type="match status" value="1"/>
</dbReference>
<accession>A0A8S1M229</accession>
<dbReference type="PROSITE" id="PS50089">
    <property type="entry name" value="ZF_RING_2"/>
    <property type="match status" value="1"/>
</dbReference>
<evidence type="ECO:0000313" key="7">
    <source>
        <dbReference type="EMBL" id="CAD8072612.1"/>
    </source>
</evidence>
<feature type="domain" description="RING-type" evidence="6">
    <location>
        <begin position="139"/>
        <end position="179"/>
    </location>
</feature>
<keyword evidence="2 4" id="KW-0863">Zinc-finger</keyword>
<evidence type="ECO:0000259" key="6">
    <source>
        <dbReference type="PROSITE" id="PS50089"/>
    </source>
</evidence>
<protein>
    <recommendedName>
        <fullName evidence="6">RING-type domain-containing protein</fullName>
    </recommendedName>
</protein>
<dbReference type="InterPro" id="IPR001841">
    <property type="entry name" value="Znf_RING"/>
</dbReference>
<dbReference type="Pfam" id="PF13639">
    <property type="entry name" value="zf-RING_2"/>
    <property type="match status" value="1"/>
</dbReference>
<dbReference type="EMBL" id="CAJJDN010000029">
    <property type="protein sequence ID" value="CAD8072612.1"/>
    <property type="molecule type" value="Genomic_DNA"/>
</dbReference>
<keyword evidence="5" id="KW-0472">Membrane</keyword>
<keyword evidence="5" id="KW-0812">Transmembrane</keyword>
<dbReference type="AlphaFoldDB" id="A0A8S1M229"/>
<feature type="transmembrane region" description="Helical" evidence="5">
    <location>
        <begin position="75"/>
        <end position="100"/>
    </location>
</feature>
<proteinExistence type="predicted"/>
<keyword evidence="3" id="KW-0862">Zinc</keyword>
<evidence type="ECO:0000313" key="8">
    <source>
        <dbReference type="Proteomes" id="UP000692954"/>
    </source>
</evidence>
<gene>
    <name evidence="7" type="ORF">PSON_ATCC_30995.1.T0290253</name>
</gene>
<evidence type="ECO:0000256" key="1">
    <source>
        <dbReference type="ARBA" id="ARBA00022723"/>
    </source>
</evidence>
<dbReference type="OrthoDB" id="8062037at2759"/>
<dbReference type="Proteomes" id="UP000692954">
    <property type="component" value="Unassembled WGS sequence"/>
</dbReference>
<dbReference type="GO" id="GO:0008270">
    <property type="term" value="F:zinc ion binding"/>
    <property type="evidence" value="ECO:0007669"/>
    <property type="project" value="UniProtKB-KW"/>
</dbReference>